<organism evidence="2 3">
    <name type="scientific">Acrasis kona</name>
    <dbReference type="NCBI Taxonomy" id="1008807"/>
    <lineage>
        <taxon>Eukaryota</taxon>
        <taxon>Discoba</taxon>
        <taxon>Heterolobosea</taxon>
        <taxon>Tetramitia</taxon>
        <taxon>Eutetramitia</taxon>
        <taxon>Acrasidae</taxon>
        <taxon>Acrasis</taxon>
    </lineage>
</organism>
<feature type="domain" description="Protein Lines N-terminal" evidence="1">
    <location>
        <begin position="343"/>
        <end position="442"/>
    </location>
</feature>
<dbReference type="Proteomes" id="UP001431209">
    <property type="component" value="Unassembled WGS sequence"/>
</dbReference>
<evidence type="ECO:0000259" key="1">
    <source>
        <dbReference type="Pfam" id="PF14694"/>
    </source>
</evidence>
<comment type="caution">
    <text evidence="2">The sequence shown here is derived from an EMBL/GenBank/DDBJ whole genome shotgun (WGS) entry which is preliminary data.</text>
</comment>
<name>A0AAW2YM34_9EUKA</name>
<protein>
    <submittedName>
        <fullName evidence="2">Maa</fullName>
    </submittedName>
</protein>
<dbReference type="InterPro" id="IPR032794">
    <property type="entry name" value="LINES_N"/>
</dbReference>
<evidence type="ECO:0000313" key="3">
    <source>
        <dbReference type="Proteomes" id="UP001431209"/>
    </source>
</evidence>
<dbReference type="EMBL" id="JAOPGA020000288">
    <property type="protein sequence ID" value="KAL0477951.1"/>
    <property type="molecule type" value="Genomic_DNA"/>
</dbReference>
<gene>
    <name evidence="2" type="ORF">AKO1_005368</name>
</gene>
<proteinExistence type="predicted"/>
<keyword evidence="3" id="KW-1185">Reference proteome</keyword>
<sequence length="493" mass="57143">MEELEHVLKEYNNILSSNGSRPFKKRKTGLDRVDLAKQIQHLFHFLDSSDEYVCLICLNSLSSLFENCPQQIHDTLLDACPLDSFVKKMYTFGSHSLKFSLCNCIVSYFRCLVENDSNSLPLLDTVLKFLSTEKSSTGLSETYLLNMLSSCCKVVSSSDEADEFCHWITKNIVQLDDIFWNEKRENVLFSYYSFLGRIVKLILNDDDFNKNDLKEICYDPIRRMSDRVYNDFKINDKNGYIINKYLSISLNILKSNKGGISFLKLFLNVSCSLIAQYKECTFDLSAPTSLVDNDVKLQVRVVIIVVAYCIFESSKIGSVEGLDALYKQLTSIVHMFDVRLIHTKIFALFILDDKHMLDLLQMSQNLYKVFTTYDSILNSNYISIDLIKQILDPHVMFEKFCCCISYDKQVFVDYLISKETATTLLVYMLDYFKFVCSHTNQFQCSLSKSEQENVSTLMSNVMCQVQKLKHVFPYNIDPLINRYNFTKQFFNKA</sequence>
<dbReference type="AlphaFoldDB" id="A0AAW2YM34"/>
<accession>A0AAW2YM34</accession>
<evidence type="ECO:0000313" key="2">
    <source>
        <dbReference type="EMBL" id="KAL0477951.1"/>
    </source>
</evidence>
<dbReference type="Pfam" id="PF14694">
    <property type="entry name" value="LINES_N"/>
    <property type="match status" value="1"/>
</dbReference>
<reference evidence="2 3" key="1">
    <citation type="submission" date="2024-03" db="EMBL/GenBank/DDBJ databases">
        <title>The Acrasis kona genome and developmental transcriptomes reveal deep origins of eukaryotic multicellular pathways.</title>
        <authorList>
            <person name="Sheikh S."/>
            <person name="Fu C.-J."/>
            <person name="Brown M.W."/>
            <person name="Baldauf S.L."/>
        </authorList>
    </citation>
    <scope>NUCLEOTIDE SEQUENCE [LARGE SCALE GENOMIC DNA]</scope>
    <source>
        <strain evidence="2 3">ATCC MYA-3509</strain>
    </source>
</reference>